<name>A0AAW4N2F5_9BACT</name>
<gene>
    <name evidence="2" type="ORF">KSW82_14845</name>
</gene>
<evidence type="ECO:0000256" key="1">
    <source>
        <dbReference type="SAM" id="Coils"/>
    </source>
</evidence>
<feature type="coiled-coil region" evidence="1">
    <location>
        <begin position="259"/>
        <end position="377"/>
    </location>
</feature>
<organism evidence="2 3">
    <name type="scientific">Segatella copri</name>
    <dbReference type="NCBI Taxonomy" id="165179"/>
    <lineage>
        <taxon>Bacteria</taxon>
        <taxon>Pseudomonadati</taxon>
        <taxon>Bacteroidota</taxon>
        <taxon>Bacteroidia</taxon>
        <taxon>Bacteroidales</taxon>
        <taxon>Prevotellaceae</taxon>
        <taxon>Segatella</taxon>
    </lineage>
</organism>
<evidence type="ECO:0000313" key="2">
    <source>
        <dbReference type="EMBL" id="MBV3389002.1"/>
    </source>
</evidence>
<dbReference type="Pfam" id="PF01076">
    <property type="entry name" value="Mob_Pre"/>
    <property type="match status" value="1"/>
</dbReference>
<dbReference type="EMBL" id="JAHOEI010000088">
    <property type="protein sequence ID" value="MBV3389002.1"/>
    <property type="molecule type" value="Genomic_DNA"/>
</dbReference>
<dbReference type="GO" id="GO:0003677">
    <property type="term" value="F:DNA binding"/>
    <property type="evidence" value="ECO:0007669"/>
    <property type="project" value="InterPro"/>
</dbReference>
<dbReference type="Proteomes" id="UP001196765">
    <property type="component" value="Unassembled WGS sequence"/>
</dbReference>
<reference evidence="2" key="1">
    <citation type="submission" date="2021-06" db="EMBL/GenBank/DDBJ databases">
        <title>Collection of gut derived symbiotic bacterial strains cultured from healthy donors.</title>
        <authorList>
            <person name="Lin H."/>
            <person name="Littmann E."/>
            <person name="Pamer E.G."/>
        </authorList>
    </citation>
    <scope>NUCLEOTIDE SEQUENCE</scope>
    <source>
        <strain evidence="2">MSK.21.74</strain>
    </source>
</reference>
<dbReference type="InterPro" id="IPR001668">
    <property type="entry name" value="Mob_Pre"/>
</dbReference>
<proteinExistence type="predicted"/>
<keyword evidence="1" id="KW-0175">Coiled coil</keyword>
<protein>
    <submittedName>
        <fullName evidence="2">Plasmid recombination protein</fullName>
    </submittedName>
</protein>
<dbReference type="NCBIfam" id="NF041497">
    <property type="entry name" value="MobV"/>
    <property type="match status" value="1"/>
</dbReference>
<comment type="caution">
    <text evidence="2">The sequence shown here is derived from an EMBL/GenBank/DDBJ whole genome shotgun (WGS) entry which is preliminary data.</text>
</comment>
<sequence>MDIRPGKGMTLSQSNEHLRVSLHGAKTSSRSLNIDPTRDLLNFEITQGCQVVPVDKRTSIPKRIRENLKKRGIEDPNKKYKKLGLEPKIRTVANFILGGSRDQMHRLAFGNQKVNLERGADNSSIRRMPEIENWAKDMYRFMSDRFGEKNIAAFVVHLDETNPHIHCTVLPITEQNKFSWKQVMVGENNSKFEYQKRTTELHNAIAEINAKYGLERGDKISETGAKHRSTAEYHEALRKELKEQNKRLFDTKIVLDDAIEKNEETIKEQKQTIDSLNKEIKHASARVKGLSTMIEHLETYKEDLEKEIAKLKADRDSGKISAEEAARKMDAITKNLEDVKAQILDKESKLSVAQAKFDSLNEQTSETETRYQEVKKKLQTALPEYSKNAMQEMEAFGYNLAAFDAMKRMEKYNEMTANMSPDERRILDKYNSVLLDDSIFEQMAENATEITTVATALFLGYLDKATAIAESHGGGSGPGTGWGKKDDEDELAFKRRCMLMAMHMMRPQNKVKKSRWHR</sequence>
<dbReference type="GO" id="GO:0006310">
    <property type="term" value="P:DNA recombination"/>
    <property type="evidence" value="ECO:0007669"/>
    <property type="project" value="InterPro"/>
</dbReference>
<dbReference type="AlphaFoldDB" id="A0AAW4N2F5"/>
<accession>A0AAW4N2F5</accession>
<dbReference type="CDD" id="cd17242">
    <property type="entry name" value="MobM_relaxase"/>
    <property type="match status" value="1"/>
</dbReference>
<evidence type="ECO:0000313" key="3">
    <source>
        <dbReference type="Proteomes" id="UP001196765"/>
    </source>
</evidence>